<name>A0AC62A4Z8_LEIPA</name>
<reference evidence="1 2" key="1">
    <citation type="journal article" date="2015" name="Sci. Rep.">
        <title>The genome of Leishmania panamensis: insights into genomics of the L. (Viannia) subgenus.</title>
        <authorList>
            <person name="Llanes A."/>
            <person name="Restrepo C.M."/>
            <person name="Vecchio G.D."/>
            <person name="Anguizola F.J."/>
            <person name="Lleonart R."/>
        </authorList>
    </citation>
    <scope>NUCLEOTIDE SEQUENCE [LARGE SCALE GENOMIC DNA]</scope>
    <source>
        <strain evidence="1 2">MHOM/PA/94/PSC-1</strain>
    </source>
</reference>
<proteinExistence type="predicted"/>
<sequence length="6160" mass="691187">MQIFVKTLTGKTIALEVEPSDTIENVKAKIQDKEGIPPDQQRLIFAGKQLEEGRTLSDYNIQKESTLHLVLRLRGGMQIFVKTLTGKTIALEVESSDTIENVKAKIQDKEGIPPDQQRLIFAGKQLEEGRTLSDYNIQKESTLHLVLRLRGGMQIFVKTLTGKTIALEVEPSDTIENVKAKIQDKEGIPPDQQRLIFAGKQLEEGRTLSDYNIQKESTLHLVLRLRGGMQIFVKTLTGKTIALEVESSDTIENVKAKIQDKEGIPPDQQRLIFAGKQLEEGRTLSDYNIQKESTLHLVLRLRGGMQIFVKTLTGKTIALEVESSDTIENVKAKIQDKEGIPPDQQRLIFAGKQLEEGRTLSDYNIQKESTLHLVLRLRGGMQIFVKTLTGKTIALEVEPSDTIENVKAKIQDKEGIPPDQQRLIFAGKQLEEGRTLSDYNIQKESTLHLVLRLRGGMQIFVKTLTGKTIALEVESSDTIENVKAKIQDKEGIPPDQQRLIFAGKQLEEGRTLSDYNIQKESTLHLVLRLRGGMQIFVKTLTGKTIALEVESSDTIENVKAKIQDKEGIPPDQQRLIFAGKQLEEGRTLSDYNIQKESTLHLVLRLRGGMQIFVKTLTGKTIALEVEPSDTIENVKAKIQDKEGIPPDQQRLIFAGKQLEEGRTLSDYNIQKESTLHLVLRLRGGMQIFVKTLTGKTIALEVEPSDTIENVKAKIQDKEGIPPDQQRLIFAGKQLEEGRTLSDYNIQKESTLHLVLRLRGGMQIFVKTLTGKTIALEVESSDTIENVKAKIQDKEGIPPDQQRLIFAGKQLEEGRTLSDYNIQKESTLHLVLRLRGGMQIFVKTLTGKTIALEVEPSDTIENVKAKIQDKEGIPPDQQRLIFAGKQLEEGRTLSDYNIQKESTLHLVLRLRGGMQIFVKTLTGKTIALEVESSDTIENVKAKIQDKEGIPPDQQRLIFAGKQLEEGRTLSDYNIQKESTLHLVLRLRGGMQIFVKTLTGKTIALEVESSDTIENVKAKIQDKEGIPPDQQRLIFAGKQLEEGRTLSDYNIQKESTLHLVLRLRGGMQIFVKTLTGKTIALEVEPSDTIENVKAKIQDKEGIPPDQQRLIFAGKQLEEGRTLSDYNIQKESTLHLVLRLRGGMQIFVKTLTGKTIALEVESSDTIENVKAKIQDKEGIPPDQQRLIFAGKQLEEGRTLSDYNIQKESTLHLVLRLRGGMQIFVKTLTGKTIALEVEPSDTIENVKAKIQDKEGIPPDQQRLIFAGKQLEEGRTLSDYNIQKESTLHLVLRLRGGMQIFVKTLTGKTIALEVEPSDTIENVKAKIQDKEGIPPDQQRLIFAGKQLEEGRTLSDYNIQKESTLHLVLRLRGGMQIFVKTLTGKTIALEVEPSDTIENVKAKIQDKEGIPPDQQRLIFAGKQLEEGRTLSDYNIQKESTLHLVLRLRGGMQIFVKTLTGKTIALEVESSDTIENVKAKIQDKEGIPPDQQRLIFAGKQLEEGRTLSDYNIQKESTLHLVLRLRGGMQIFVKTLTGKTIALEVEPSDTIENVKAKIQDKEGIPPDQQRLIFAGKQLEEGRTLSDYNIQKESTLHLVLRLRGGMQIFVKTLTGKTIALEVEPSDTIENVKAKIQDKEGIPPDQQRLIFAGKQLEEGRTLSDYNIQKESTLHLVLRLRGGMQIFVKTLTGKTIALEVESSDTIENVKAKIQDKEGIPPDQQRLIFAGKQLEEGRTLSDYNIQKESTLHLVLRLRGGMQIFVKTLTGKTIALEVEPSDTIENVKAKIQDKEGIPPDQQRLIFAGKQLEEGRTLSDYNIQKESTLHLVLRLRGGMQIFVKTLTGKTIALEVEPSDTIENVKAKIQDKEGIPPDQQRLIFAGKQLEEGRTLSDYNIQKESTLHLVLRLRGGMQIFVKTLTGKTIALEVEPSDTIENVKAKIQDKEGIPPDQQRLIFAGKQLEEGRTLSDYNIQKESTLHLVLRLRGGMQIFVKTLTGKTIALEVEPSDTIENVKAKIQDKEGIPPDQQRLIFAGKQLEEGRTLSDYNIQKESTLHLVLRLRGGMQIFVKTLTGKTIALEVESSDTIENVKAKIQDKEGIPPDQQRLIFAGKQLEEGRTLSDYNIQKESTLHLVLRLRGGMQIFVKTLTGKTIALEVEPSDTIENVKAKIQDKEGIPPDQQRLIFAGKQLEEGRTLSDYNIQKESTLHLVLRLRGGMQIFVKTLTGKTIALEVEPSDTIENVKAKIQDKEGIPPDQQRLIFAGKQLEEGRTLSDYNIQKESTLHLVLRLRGGMQIFVKTLTGKTIALEVEPSDTIENVKAKIQDKEGIPPDQQRLIFAGKQLEEGRTLSDYNIQKESTLHLVLRLRGGMQIFVKTLTGKTIALEVEPSDTIENVKAKIQDKEGIPPDQQRLIFAGKQLEEGRTLSDYNIQKESTLHLVLRLRGGMQIFVKTLTGKTIALEVEPSDTIENVKAKIQDKEGIPPDQQRLIFAGKQLEEGRTLSDYNIQKESTLHLVLRLRGGMQIFVKTLTGKTIALEVESSDTIENVKAKIQDKEGIPPDQQRLIFAGKQLEEGRTLSDYNIQKESTLHLVLRLRGGMQIFVKTLTGKTIALEVESSDTIENVKAKIQDKEGIPPDQQRLIFAGKQLEEGRTLSDYNIQKESTLHLVLRLRGGMQIFVKTLTGKTIALEVEPSDTIENVKAKIQDKEGIPPDQQRLIFAGKQLEEGRTLSDYNIQKESTLHLVLRLRGGMQIFVKTLTGKTIALEVESSDTIENVKAKIQDKEGIPPDQQRLIFAGKQLEEGRTLSDYNIQKESTLHLVLRLRGGMQIFVKTLTGKTIALEVESSDTIENVKAKIQDKEGIPPDQQRLIFAGKQLEEGRTLSDYNIQKESTLHLVLRLRGGMQIFVKTLTGKTIALEVEPSDTIENVKAKIQDKEGIPPDQQRLIFAGKQLEEGRTLSDYNIQKESTLHLVLRLRGGMQIFVKTLTGKTIALEVEPSDTIENVKAKIQDKEGIPPDQQRLIFAGKQLEEGRTLSDYNIQKESTLHLVLRLRGGMQIFVKTLTGKTIALEVEPSDTIENVKAKIQDKEGIPPDQQRLIFAGKQLEEGRTLSDYNIQKESTLHLVLRLRGGMQIFVKTLTGKTIALEVESSDTIENVKAKIQDKEGIPPDQQRLIFAGKQLEEGRTLSDYNIQKESTLHLVLRLRGGMQIFVKTLTGKTIALEVESSDTIENVKAKIQDKEGIPPDQQRLIFAGKQLEEGRTLSDYNIQKESTLHLVLRLRGGMQIFVKTLTGKTIALEVEPSDTIENVKAKIQDKEGIPPDQQRLIFAGKQLEEGRTLSDYNIQKESTLHLVLRLRGGMQIFVKTLTGKTIALEVEPSDTIENVKAKIQDKEGIPPDQQRLIFAGKQLEEGRTLSDYNIQKESTLHLVLRLRGGMQIFVKTLTGKTIALEVEPSDTIENVKAKIQDKEGIPPDQQRLIFAGKQLEEGRTLSDYNIQKESTLHLVLRLRGGMQIFVKTLTGKTIALEVEPSDTIENVKAKIQDKEGIPPDQQRLIFAGKQLEEGRTLSDYNIQKESTLHLVLRLRGGMQIFVKTLTGKTIALEVEPSDTIENVKAKIQDKEGIPPDQQRLIFAGKQLEEGRTLSDYNIQKESTLHLVLRLRGGMQIFVKTLTGKTIALEVESSDTIENVKAKIQDKEGIPPDQQRLIFAGKQLEEGRTLSDYNIQKESTLHLVLRLRGGMQIFVKTLTGKTIALEVEPSDTIENVKAKIQDKEGIPPDQQRLIFAGKQLEEGRTLSDYNIQKESTLHLVLRLRGGMQIFVKTLTGKTIALEVEPSDTIENVKAKIQDKEGIPPDQQRLIFAGKQLEEGRTLSDYNIQKESTLHLVLRLRGGMQIFVKTLTGKTIALEVEPSDTIENVKAKIQDKEGIPPDQQRLIFAGKQLEEGRTLSDYNIQKESTLHLVLRLRGGMQIFVKTLTGKTIALEVEPSDTIENVKAKIQDKEGIPPDQQRLIFAGKQLEEGRTLSDYNIQKESTLHLVLRLRGGMQIFVKTLTGKTIALEVESSDTIENVKAKIQDKEGIPPDQQRLIFAGKQLEEGRTLSDYNIQKESTLHLVLRLRGGMQIFVKTLTGKTIALEVESSDTIENVKAKIQDKEGIPPDQQRLIFAGKQLEEGRTLSDYNIQKESTLHLVLRLRGGMQIFVKTLTGKTIALEVEPSDTIENVKAKIQDKEGIPPDQQRLIFAGKQLEEGRTLSDYNIQKESTLHLVLRLRGGMQIFVKTLTGKTIALEVESSDTIENVKAKIQDKEGIPPDQQRLIFAGKQLEEGRTLSDYNIQKESTLHLVLRLRGGMQIFVKTLTGKTIALEVEPSDTIENVKAKIQDKEGIPPDQQRLIFAGKQLEEGRTLSDYNIQKESTLHLVLRLRGGMQIFVKTLTGKTIALEVESSDTIENVKAKIQDKEGIPPDQQRLIFAGKQLEEGRTLSDYNIQKESTLHLVLRLRGGMQIFVKTLTGKTIALEVEPSDTIENVKAKIQDKEGIPPDQQRLIFAGKQLEEGRTLSDYNIQKESTLHLVLRLRGGMQIFVKTLTGKTIALEVEPSDTIENVKAKIQDKEGIPPDQQRLIFAGKQLEEGRTLSDYNIQKESTLHLVLRLRGGMQIFVKTLTGKTIALEVEPSDTIENVKAKIQDKEGIPPDQQRLIFAGKQLEEGRTLSDYNIQKESTLHLVLRLRGGMQIFVKTLTGKTIALEVEPSDTIENVKAKIQDKEGIPPDQQRLIFAGKQLEEGRTLSDYNIQKESTLHLVLRLRGGMQIFVKTLTGKTIALEVEPSDTIENVKAKIQDKEGIPPDQQRLIFAGKQLEEGRTLSDYNIQKESTLHLVLRLRGGMQIFVKTLTGKTIALEVEPSDTIENVKAKIQDKEGIPPDQQRLIFAGKQLEEGRTLSDYNIQKESTLHLVLRLRGGMQIFVKTLTGKTIALEVEPSDTIENVKAKIQDKEGIPPDQQRLIFAGKQLEEGRTLSDYNIQKESTLHLVLRLRGGMQIFVKTLTGKTIALEVESSDTIENVKAKIQDKEGIPPDQQRLIFAGKQLEEGRTLSDYNIQKESTLHLVLRLRGGMQIFVKTLTGKTIALEVEPSDTIENVKAKIQDKEGIPPDQQRLIFAGKQLEEGRTLSDYNIQKESTLHLVLRLRGGMQIFVKTLTGKTIALEVEPSDTIENVKAKIQDKEGIPPDQQRLIFAGKQLEEGRTLSDYNIQKESTLHLVLRLRGGMQIFVKTLTGKTIALEVEPSDTIENVKAKIQDKEGIPPDQQRLIFAGKQLEEGRTLSDYNIQKESTLHLVLRLRGGMQIFVKTLTGKTIALEVEPSDTIENVKAKIQDKEGIPPDQQRLIFAGKQLEEGRTLSDYNIQKESTLHLVLRLRGGMQIFVKTLTGKTIALEVEPSDTIENVKAKIQDKEGIPPDQQRLIFAGKQLEEGRTLSDYNIQKESTLHLVLRLRGGMQIFVKTLTGKTIALEVEPSDTIENVKAKIQDKEGIPPDQQRLIFAGKQLEEGRTLSDYNIQKESTLHLVLRLRGGMQIFVKTLTGKTIALEVEPSDTIENVKAKIQDKEGIPPDQQRLIFAGKQLEEGRTLSDYNIQKESTLHLVLRLRGGMQIFVKTLTGKTIALEVEPSDTIENVKAKIQDKEGIPPDQQRLIFAGKQLEEGRTLSDYNIQKESTLHLVLRLRGGMQIFVKTLTGKTIALEVEPSDTIENVKAKIQDKEGIPPDQQRLIFAGKQLEEGRTLSDYNIQKESTLHLVLRLRGGMQIFVKTLTGKTIALEVEPSDTIENVKAKIQDKEGIPPDQQRLIFAGKQLEEGRTLSDYNIQKESTLHLVLRLRGGMQIFVKTLTGKTIALEVEPSDTIENVKAKIQDKEGIPPDQQRLIFAGKQLEEGRTLSDYNIQKESTLHLVLRLRGGMQIFVKTLTGKTIALEVEPSDTIENVKAKIQDKEGIPPDQQRLIFAGKQLEEGRTLSDYNIQKESTLHLVLRLRGGMQIFVKTLTGKTIALEVEPSDTIENVKAKIQDKEGIPPDQQRLIFAGKQLEEGRTLSDYNIQKESTLHLVLRLRGGMQIFVKTLTGKTIALEVESSDTIENVKAKIQDKEGIPPDQQRLIFAGKQLEEGRTLSDYNIQKESTLHLVLRLRGGFCTA</sequence>
<evidence type="ECO:0000313" key="1">
    <source>
        <dbReference type="EMBL" id="XUY36858.1"/>
    </source>
</evidence>
<accession>A0AC62A4Z8</accession>
<organism evidence="1 2">
    <name type="scientific">Leishmania panamensis</name>
    <dbReference type="NCBI Taxonomy" id="5679"/>
    <lineage>
        <taxon>Eukaryota</taxon>
        <taxon>Discoba</taxon>
        <taxon>Euglenozoa</taxon>
        <taxon>Kinetoplastea</taxon>
        <taxon>Metakinetoplastina</taxon>
        <taxon>Trypanosomatida</taxon>
        <taxon>Trypanosomatidae</taxon>
        <taxon>Leishmaniinae</taxon>
        <taxon>Leishmania</taxon>
        <taxon>Leishmania guyanensis species complex</taxon>
    </lineage>
</organism>
<dbReference type="Proteomes" id="UP000063063">
    <property type="component" value="Chromosome 35"/>
</dbReference>
<keyword evidence="2" id="KW-1185">Reference proteome</keyword>
<gene>
    <name evidence="1" type="ORF">LPMP_3520260</name>
</gene>
<protein>
    <submittedName>
        <fullName evidence="1">Polyubiquitin, putative</fullName>
    </submittedName>
</protein>
<evidence type="ECO:0000313" key="2">
    <source>
        <dbReference type="Proteomes" id="UP000063063"/>
    </source>
</evidence>
<dbReference type="EMBL" id="CP009404">
    <property type="protein sequence ID" value="XUY36858.1"/>
    <property type="molecule type" value="Genomic_DNA"/>
</dbReference>